<keyword evidence="7" id="KW-1185">Reference proteome</keyword>
<sequence>MSANKLSFSLPAVFTIGPRVDKVESLYKYAKLTMCQEKDSTHMHEIVKGVIEVETRVLAASMTMEEIFRGTKEFKMKVFEKVQLQLDQFGLLTYHASIKMLPPMFDTIHEQTQYLPPPWLLRVL</sequence>
<evidence type="ECO:0000313" key="6">
    <source>
        <dbReference type="EMBL" id="PWA64751.1"/>
    </source>
</evidence>
<dbReference type="GO" id="GO:0005901">
    <property type="term" value="C:caveola"/>
    <property type="evidence" value="ECO:0007669"/>
    <property type="project" value="UniProtKB-SubCell"/>
</dbReference>
<evidence type="ECO:0000256" key="3">
    <source>
        <dbReference type="ARBA" id="ARBA00023136"/>
    </source>
</evidence>
<dbReference type="InterPro" id="IPR036013">
    <property type="entry name" value="Band_7/SPFH_dom_sf"/>
</dbReference>
<keyword evidence="3 4" id="KW-0472">Membrane</keyword>
<evidence type="ECO:0000259" key="5">
    <source>
        <dbReference type="Pfam" id="PF01145"/>
    </source>
</evidence>
<proteinExistence type="inferred from homology"/>
<dbReference type="Gene3D" id="3.30.479.30">
    <property type="entry name" value="Band 7 domain"/>
    <property type="match status" value="1"/>
</dbReference>
<comment type="subcellular location">
    <subcellularLocation>
        <location evidence="4">Cell membrane</location>
        <topology evidence="4">Lipid-anchor</topology>
    </subcellularLocation>
    <subcellularLocation>
        <location evidence="4">Membrane</location>
        <location evidence="4">Caveola</location>
    </subcellularLocation>
</comment>
<evidence type="ECO:0000313" key="7">
    <source>
        <dbReference type="Proteomes" id="UP000245207"/>
    </source>
</evidence>
<name>A0A2U1MU08_ARTAN</name>
<dbReference type="AlphaFoldDB" id="A0A2U1MU08"/>
<reference evidence="6 7" key="1">
    <citation type="journal article" date="2018" name="Mol. Plant">
        <title>The genome of Artemisia annua provides insight into the evolution of Asteraceae family and artemisinin biosynthesis.</title>
        <authorList>
            <person name="Shen Q."/>
            <person name="Zhang L."/>
            <person name="Liao Z."/>
            <person name="Wang S."/>
            <person name="Yan T."/>
            <person name="Shi P."/>
            <person name="Liu M."/>
            <person name="Fu X."/>
            <person name="Pan Q."/>
            <person name="Wang Y."/>
            <person name="Lv Z."/>
            <person name="Lu X."/>
            <person name="Zhang F."/>
            <person name="Jiang W."/>
            <person name="Ma Y."/>
            <person name="Chen M."/>
            <person name="Hao X."/>
            <person name="Li L."/>
            <person name="Tang Y."/>
            <person name="Lv G."/>
            <person name="Zhou Y."/>
            <person name="Sun X."/>
            <person name="Brodelius P.E."/>
            <person name="Rose J.K.C."/>
            <person name="Tang K."/>
        </authorList>
    </citation>
    <scope>NUCLEOTIDE SEQUENCE [LARGE SCALE GENOMIC DNA]</scope>
    <source>
        <strain evidence="7">cv. Huhao1</strain>
        <tissue evidence="6">Leaf</tissue>
    </source>
</reference>
<protein>
    <recommendedName>
        <fullName evidence="4">Flotillin-like</fullName>
    </recommendedName>
</protein>
<dbReference type="PANTHER" id="PTHR13806">
    <property type="entry name" value="FLOTILLIN-RELATED"/>
    <property type="match status" value="1"/>
</dbReference>
<evidence type="ECO:0000256" key="2">
    <source>
        <dbReference type="ARBA" id="ARBA00022475"/>
    </source>
</evidence>
<comment type="caution">
    <text evidence="6">The sequence shown here is derived from an EMBL/GenBank/DDBJ whole genome shotgun (WGS) entry which is preliminary data.</text>
</comment>
<accession>A0A2U1MU08</accession>
<evidence type="ECO:0000256" key="4">
    <source>
        <dbReference type="RuleBase" id="RU366054"/>
    </source>
</evidence>
<comment type="similarity">
    <text evidence="1 4">Belongs to the band 7/mec-2 family. Flotillin subfamily.</text>
</comment>
<dbReference type="InterPro" id="IPR001107">
    <property type="entry name" value="Band_7"/>
</dbReference>
<dbReference type="PANTHER" id="PTHR13806:SF31">
    <property type="entry name" value="FLOTILLIN-LIKE PROTEIN 1-RELATED"/>
    <property type="match status" value="1"/>
</dbReference>
<evidence type="ECO:0000256" key="1">
    <source>
        <dbReference type="ARBA" id="ARBA00007161"/>
    </source>
</evidence>
<dbReference type="OrthoDB" id="1733426at2759"/>
<organism evidence="6 7">
    <name type="scientific">Artemisia annua</name>
    <name type="common">Sweet wormwood</name>
    <dbReference type="NCBI Taxonomy" id="35608"/>
    <lineage>
        <taxon>Eukaryota</taxon>
        <taxon>Viridiplantae</taxon>
        <taxon>Streptophyta</taxon>
        <taxon>Embryophyta</taxon>
        <taxon>Tracheophyta</taxon>
        <taxon>Spermatophyta</taxon>
        <taxon>Magnoliopsida</taxon>
        <taxon>eudicotyledons</taxon>
        <taxon>Gunneridae</taxon>
        <taxon>Pentapetalae</taxon>
        <taxon>asterids</taxon>
        <taxon>campanulids</taxon>
        <taxon>Asterales</taxon>
        <taxon>Asteraceae</taxon>
        <taxon>Asteroideae</taxon>
        <taxon>Anthemideae</taxon>
        <taxon>Artemisiinae</taxon>
        <taxon>Artemisia</taxon>
    </lineage>
</organism>
<dbReference type="SUPFAM" id="SSF117892">
    <property type="entry name" value="Band 7/SPFH domain"/>
    <property type="match status" value="1"/>
</dbReference>
<dbReference type="Pfam" id="PF01145">
    <property type="entry name" value="Band_7"/>
    <property type="match status" value="1"/>
</dbReference>
<keyword evidence="2 4" id="KW-1003">Cell membrane</keyword>
<feature type="domain" description="Band 7" evidence="5">
    <location>
        <begin position="1"/>
        <end position="91"/>
    </location>
</feature>
<dbReference type="Proteomes" id="UP000245207">
    <property type="component" value="Unassembled WGS sequence"/>
</dbReference>
<dbReference type="InterPro" id="IPR027705">
    <property type="entry name" value="Flotillin_fam"/>
</dbReference>
<dbReference type="STRING" id="35608.A0A2U1MU08"/>
<dbReference type="EMBL" id="PKPP01004361">
    <property type="protein sequence ID" value="PWA64751.1"/>
    <property type="molecule type" value="Genomic_DNA"/>
</dbReference>
<gene>
    <name evidence="6" type="ORF">CTI12_AA335990</name>
</gene>